<evidence type="ECO:0000313" key="2">
    <source>
        <dbReference type="EMBL" id="SHF69588.1"/>
    </source>
</evidence>
<evidence type="ECO:0000259" key="1">
    <source>
        <dbReference type="Pfam" id="PF05050"/>
    </source>
</evidence>
<dbReference type="Gene3D" id="3.40.50.150">
    <property type="entry name" value="Vaccinia Virus protein VP39"/>
    <property type="match status" value="1"/>
</dbReference>
<dbReference type="STRING" id="1302690.BUE76_19915"/>
<feature type="domain" description="Methyltransferase FkbM" evidence="1">
    <location>
        <begin position="86"/>
        <end position="234"/>
    </location>
</feature>
<evidence type="ECO:0000313" key="3">
    <source>
        <dbReference type="Proteomes" id="UP000184368"/>
    </source>
</evidence>
<keyword evidence="3" id="KW-1185">Reference proteome</keyword>
<dbReference type="SUPFAM" id="SSF53335">
    <property type="entry name" value="S-adenosyl-L-methionine-dependent methyltransferases"/>
    <property type="match status" value="1"/>
</dbReference>
<proteinExistence type="predicted"/>
<protein>
    <submittedName>
        <fullName evidence="2">Methyltransferase, FkbM family</fullName>
    </submittedName>
</protein>
<dbReference type="OrthoDB" id="930965at2"/>
<dbReference type="GO" id="GO:0032259">
    <property type="term" value="P:methylation"/>
    <property type="evidence" value="ECO:0007669"/>
    <property type="project" value="UniProtKB-KW"/>
</dbReference>
<organism evidence="2 3">
    <name type="scientific">Cnuella takakiae</name>
    <dbReference type="NCBI Taxonomy" id="1302690"/>
    <lineage>
        <taxon>Bacteria</taxon>
        <taxon>Pseudomonadati</taxon>
        <taxon>Bacteroidota</taxon>
        <taxon>Chitinophagia</taxon>
        <taxon>Chitinophagales</taxon>
        <taxon>Chitinophagaceae</taxon>
        <taxon>Cnuella</taxon>
    </lineage>
</organism>
<dbReference type="RefSeq" id="WP_073044559.1">
    <property type="nucleotide sequence ID" value="NZ_FQUO01000011.1"/>
</dbReference>
<dbReference type="PANTHER" id="PTHR34203">
    <property type="entry name" value="METHYLTRANSFERASE, FKBM FAMILY PROTEIN"/>
    <property type="match status" value="1"/>
</dbReference>
<reference evidence="2 3" key="1">
    <citation type="submission" date="2016-11" db="EMBL/GenBank/DDBJ databases">
        <authorList>
            <person name="Jaros S."/>
            <person name="Januszkiewicz K."/>
            <person name="Wedrychowicz H."/>
        </authorList>
    </citation>
    <scope>NUCLEOTIDE SEQUENCE [LARGE SCALE GENOMIC DNA]</scope>
    <source>
        <strain evidence="2 3">DSM 26897</strain>
    </source>
</reference>
<dbReference type="Pfam" id="PF05050">
    <property type="entry name" value="Methyltransf_21"/>
    <property type="match status" value="1"/>
</dbReference>
<dbReference type="InterPro" id="IPR052514">
    <property type="entry name" value="SAM-dependent_MTase"/>
</dbReference>
<dbReference type="EMBL" id="FQUO01000011">
    <property type="protein sequence ID" value="SHF69588.1"/>
    <property type="molecule type" value="Genomic_DNA"/>
</dbReference>
<accession>A0A1M5DRE2</accession>
<dbReference type="GO" id="GO:0008168">
    <property type="term" value="F:methyltransferase activity"/>
    <property type="evidence" value="ECO:0007669"/>
    <property type="project" value="UniProtKB-KW"/>
</dbReference>
<dbReference type="CDD" id="cd02440">
    <property type="entry name" value="AdoMet_MTases"/>
    <property type="match status" value="1"/>
</dbReference>
<dbReference type="NCBIfam" id="TIGR01444">
    <property type="entry name" value="fkbM_fam"/>
    <property type="match status" value="1"/>
</dbReference>
<dbReference type="InterPro" id="IPR029063">
    <property type="entry name" value="SAM-dependent_MTases_sf"/>
</dbReference>
<keyword evidence="2" id="KW-0489">Methyltransferase</keyword>
<gene>
    <name evidence="2" type="ORF">SAMN05444008_11155</name>
</gene>
<dbReference type="InterPro" id="IPR006342">
    <property type="entry name" value="FkbM_mtfrase"/>
</dbReference>
<keyword evidence="2" id="KW-0808">Transferase</keyword>
<dbReference type="AlphaFoldDB" id="A0A1M5DRE2"/>
<dbReference type="Proteomes" id="UP000184368">
    <property type="component" value="Unassembled WGS sequence"/>
</dbReference>
<sequence>MSFTAKIFHHLPVKFLLPVLKLLYKRNGLVLEDMKRVHSYYLLKVNGYYLPSESLNWFTNYKYLKERSMRISLYGYSPKNGDTVIDIGAGIGEEVIVFSELVGEKGRVIAVEANPKVFDVLSNVVQLNNLKNVWLNKFAIAEKGGLFELSLNAGSFLGGTISKDTSGAIRLIVNGVNIYQWLSENEIDKVDLLKANVEGAERFLIPDKSSQFDAIKNVAIACHDFRFKQEGDEFFRTKNLVVSFLKHQSFQVKSQSTSLAYVNDWVYGHRSV</sequence>
<dbReference type="PANTHER" id="PTHR34203:SF15">
    <property type="entry name" value="SLL1173 PROTEIN"/>
    <property type="match status" value="1"/>
</dbReference>
<name>A0A1M5DRE2_9BACT</name>